<gene>
    <name evidence="1" type="ORF">AWH48_11525</name>
</gene>
<sequence>MTVITGQGNSFNLPNYSGELFTADAETTPFLTMIGGLTDGGLETTNKEFSTASLYDYPTPAQPAISEQASTTAPAAKTYARSQEKNITQIFQEKVSVTYRKMSNSGRLSGLNTAGARGNTASEKDFQIARALTKIARDAEHTFLNGQYAAGATVTDADKTRGMFELCSTGNTIAAAGATLSKSLIQQLLRTMATNGAMFSDPVLFVNAYNKQIISDIYGYAPQDRNVGGVNIQQIETDFAKIGIVWDRFVPANSIGVFDLAYVAPVFQPVPDKGVLFYEELAKSGAAEDGHIYGEIGLDHGPSFLHGSITGLAVS</sequence>
<protein>
    <recommendedName>
        <fullName evidence="3">Phage capsid protein</fullName>
    </recommendedName>
</protein>
<dbReference type="AlphaFoldDB" id="A0A177KMU7"/>
<dbReference type="OrthoDB" id="4578721at2"/>
<evidence type="ECO:0000313" key="1">
    <source>
        <dbReference type="EMBL" id="OAH53891.1"/>
    </source>
</evidence>
<organism evidence="1 2">
    <name type="scientific">Domibacillus aminovorans</name>
    <dbReference type="NCBI Taxonomy" id="29332"/>
    <lineage>
        <taxon>Bacteria</taxon>
        <taxon>Bacillati</taxon>
        <taxon>Bacillota</taxon>
        <taxon>Bacilli</taxon>
        <taxon>Bacillales</taxon>
        <taxon>Bacillaceae</taxon>
        <taxon>Domibacillus</taxon>
    </lineage>
</organism>
<dbReference type="Pfam" id="PF17236">
    <property type="entry name" value="SU10_MCP"/>
    <property type="match status" value="1"/>
</dbReference>
<evidence type="ECO:0008006" key="3">
    <source>
        <dbReference type="Google" id="ProtNLM"/>
    </source>
</evidence>
<dbReference type="InterPro" id="IPR035198">
    <property type="entry name" value="SU10_MCP"/>
</dbReference>
<accession>A0A177KMU7</accession>
<dbReference type="Proteomes" id="UP000077271">
    <property type="component" value="Unassembled WGS sequence"/>
</dbReference>
<dbReference type="RefSeq" id="WP_063975392.1">
    <property type="nucleotide sequence ID" value="NZ_LQWZ01000035.1"/>
</dbReference>
<evidence type="ECO:0000313" key="2">
    <source>
        <dbReference type="Proteomes" id="UP000077271"/>
    </source>
</evidence>
<comment type="caution">
    <text evidence="1">The sequence shown here is derived from an EMBL/GenBank/DDBJ whole genome shotgun (WGS) entry which is preliminary data.</text>
</comment>
<proteinExistence type="predicted"/>
<reference evidence="1 2" key="1">
    <citation type="submission" date="2016-01" db="EMBL/GenBank/DDBJ databases">
        <title>Investigation of taxonomic status of Bacillus aminovorans.</title>
        <authorList>
            <person name="Verma A."/>
            <person name="Pal Y."/>
            <person name="Krishnamurthi S."/>
        </authorList>
    </citation>
    <scope>NUCLEOTIDE SEQUENCE [LARGE SCALE GENOMIC DNA]</scope>
    <source>
        <strain evidence="1 2">DSM 4337</strain>
    </source>
</reference>
<dbReference type="EMBL" id="LQWZ01000035">
    <property type="protein sequence ID" value="OAH53891.1"/>
    <property type="molecule type" value="Genomic_DNA"/>
</dbReference>
<name>A0A177KMU7_9BACI</name>